<name>A0A0H5QSI9_9EUKA</name>
<protein>
    <submittedName>
        <fullName evidence="2">Uncharacterized protein</fullName>
    </submittedName>
</protein>
<evidence type="ECO:0000256" key="1">
    <source>
        <dbReference type="SAM" id="MobiDB-lite"/>
    </source>
</evidence>
<reference evidence="2" key="1">
    <citation type="submission" date="2015-04" db="EMBL/GenBank/DDBJ databases">
        <title>The genome sequence of the plant pathogenic Rhizarian Plasmodiophora brassicae reveals insights in its biotrophic life cycle and the origin of chitin synthesis.</title>
        <authorList>
            <person name="Schwelm A."/>
            <person name="Fogelqvist J."/>
            <person name="Knaust A."/>
            <person name="Julke S."/>
            <person name="Lilja T."/>
            <person name="Dhandapani V."/>
            <person name="Bonilla-Rosso G."/>
            <person name="Karlsson M."/>
            <person name="Shevchenko A."/>
            <person name="Choi S.R."/>
            <person name="Kim H.G."/>
            <person name="Park J.Y."/>
            <person name="Lim Y.P."/>
            <person name="Ludwig-Muller J."/>
            <person name="Dixelius C."/>
        </authorList>
    </citation>
    <scope>NUCLEOTIDE SEQUENCE</scope>
    <source>
        <tissue evidence="2">Potato root galls</tissue>
    </source>
</reference>
<organism evidence="2">
    <name type="scientific">Spongospora subterranea</name>
    <dbReference type="NCBI Taxonomy" id="70186"/>
    <lineage>
        <taxon>Eukaryota</taxon>
        <taxon>Sar</taxon>
        <taxon>Rhizaria</taxon>
        <taxon>Endomyxa</taxon>
        <taxon>Phytomyxea</taxon>
        <taxon>Plasmodiophorida</taxon>
        <taxon>Plasmodiophoridae</taxon>
        <taxon>Spongospora</taxon>
    </lineage>
</organism>
<dbReference type="EMBL" id="HACM01004109">
    <property type="protein sequence ID" value="CRZ04551.1"/>
    <property type="molecule type" value="Transcribed_RNA"/>
</dbReference>
<accession>A0A0H5QSI9</accession>
<evidence type="ECO:0000313" key="2">
    <source>
        <dbReference type="EMBL" id="CRZ04551.1"/>
    </source>
</evidence>
<feature type="region of interest" description="Disordered" evidence="1">
    <location>
        <begin position="89"/>
        <end position="108"/>
    </location>
</feature>
<dbReference type="AlphaFoldDB" id="A0A0H5QSI9"/>
<sequence length="108" mass="12307">MRAVHIDELLKIGSVSLRCHLFFCRLEPSPDEHKWCRLELGPDQIEWNRLELVSDQHEPCGLEPALAQKRNPTSESPKNVDNSIQLLPKMTNAPGQRIPLNPEGHHAM</sequence>
<proteinExistence type="predicted"/>